<evidence type="ECO:0000313" key="4">
    <source>
        <dbReference type="Proteomes" id="UP000182444"/>
    </source>
</evidence>
<dbReference type="EMBL" id="KZ858984">
    <property type="protein sequence ID" value="RDW26183.1"/>
    <property type="molecule type" value="Genomic_DNA"/>
</dbReference>
<dbReference type="AlphaFoldDB" id="A0A1H6Q725"/>
<feature type="compositionally biased region" description="Polar residues" evidence="1">
    <location>
        <begin position="155"/>
        <end position="172"/>
    </location>
</feature>
<name>A0A1H6Q725_YARLL</name>
<dbReference type="Proteomes" id="UP000182444">
    <property type="component" value="Chromosome 1D"/>
</dbReference>
<feature type="region of interest" description="Disordered" evidence="1">
    <location>
        <begin position="207"/>
        <end position="236"/>
    </location>
</feature>
<feature type="region of interest" description="Disordered" evidence="1">
    <location>
        <begin position="137"/>
        <end position="173"/>
    </location>
</feature>
<reference evidence="3 5" key="2">
    <citation type="submission" date="2018-07" db="EMBL/GenBank/DDBJ databases">
        <title>Draft Genome Assemblies for Five Robust Yarrowia lipolytica Strains Exhibiting High Lipid Production and Pentose Sugar Utilization and Sugar Alcohol Secretion from Undetoxified Lignocellulosic Biomass Hydrolysates.</title>
        <authorList>
            <consortium name="DOE Joint Genome Institute"/>
            <person name="Walker C."/>
            <person name="Ryu S."/>
            <person name="Na H."/>
            <person name="Zane M."/>
            <person name="LaButti K."/>
            <person name="Lipzen A."/>
            <person name="Haridas S."/>
            <person name="Barry K."/>
            <person name="Grigoriev I.V."/>
            <person name="Quarterman J."/>
            <person name="Slininger P."/>
            <person name="Dien B."/>
            <person name="Trinh C.T."/>
        </authorList>
    </citation>
    <scope>NUCLEOTIDE SEQUENCE [LARGE SCALE GENOMIC DNA]</scope>
    <source>
        <strain evidence="3 5">YB392</strain>
    </source>
</reference>
<protein>
    <submittedName>
        <fullName evidence="2">Uncharacterized protein</fullName>
    </submittedName>
</protein>
<dbReference type="EMBL" id="CP017556">
    <property type="protein sequence ID" value="AOW04375.1"/>
    <property type="molecule type" value="Genomic_DNA"/>
</dbReference>
<dbReference type="Proteomes" id="UP000256601">
    <property type="component" value="Unassembled WGS sequence"/>
</dbReference>
<feature type="compositionally biased region" description="Low complexity" evidence="1">
    <location>
        <begin position="209"/>
        <end position="228"/>
    </location>
</feature>
<feature type="compositionally biased region" description="Basic and acidic residues" evidence="1">
    <location>
        <begin position="400"/>
        <end position="411"/>
    </location>
</feature>
<feature type="compositionally biased region" description="Low complexity" evidence="1">
    <location>
        <begin position="319"/>
        <end position="330"/>
    </location>
</feature>
<feature type="region of interest" description="Disordered" evidence="1">
    <location>
        <begin position="69"/>
        <end position="88"/>
    </location>
</feature>
<organism evidence="2 4">
    <name type="scientific">Yarrowia lipolytica</name>
    <name type="common">Candida lipolytica</name>
    <dbReference type="NCBI Taxonomy" id="4952"/>
    <lineage>
        <taxon>Eukaryota</taxon>
        <taxon>Fungi</taxon>
        <taxon>Dikarya</taxon>
        <taxon>Ascomycota</taxon>
        <taxon>Saccharomycotina</taxon>
        <taxon>Dipodascomycetes</taxon>
        <taxon>Dipodascales</taxon>
        <taxon>Dipodascales incertae sedis</taxon>
        <taxon>Yarrowia</taxon>
    </lineage>
</organism>
<evidence type="ECO:0000313" key="5">
    <source>
        <dbReference type="Proteomes" id="UP000256601"/>
    </source>
</evidence>
<evidence type="ECO:0000313" key="2">
    <source>
        <dbReference type="EMBL" id="AOW04375.1"/>
    </source>
</evidence>
<proteinExistence type="predicted"/>
<dbReference type="VEuPathDB" id="FungiDB:YALI0_D20548g"/>
<feature type="compositionally biased region" description="Polar residues" evidence="1">
    <location>
        <begin position="292"/>
        <end position="301"/>
    </location>
</feature>
<feature type="compositionally biased region" description="Polar residues" evidence="1">
    <location>
        <begin position="388"/>
        <end position="399"/>
    </location>
</feature>
<gene>
    <name evidence="3" type="ORF">B0I71DRAFT_33613</name>
    <name evidence="2" type="ORF">YALI1_D26084g</name>
</gene>
<feature type="region of interest" description="Disordered" evidence="1">
    <location>
        <begin position="257"/>
        <end position="433"/>
    </location>
</feature>
<dbReference type="VEuPathDB" id="FungiDB:YALI1_D26084g"/>
<accession>A0A1H6Q725</accession>
<feature type="compositionally biased region" description="Polar residues" evidence="1">
    <location>
        <begin position="1"/>
        <end position="14"/>
    </location>
</feature>
<evidence type="ECO:0000313" key="3">
    <source>
        <dbReference type="EMBL" id="RDW26183.1"/>
    </source>
</evidence>
<evidence type="ECO:0000256" key="1">
    <source>
        <dbReference type="SAM" id="MobiDB-lite"/>
    </source>
</evidence>
<dbReference type="KEGG" id="yli:2910778"/>
<reference evidence="2 4" key="1">
    <citation type="journal article" date="2016" name="PLoS ONE">
        <title>Sequence Assembly of Yarrowia lipolytica Strain W29/CLIB89 Shows Transposable Element Diversity.</title>
        <authorList>
            <person name="Magnan C."/>
            <person name="Yu J."/>
            <person name="Chang I."/>
            <person name="Jahn E."/>
            <person name="Kanomata Y."/>
            <person name="Wu J."/>
            <person name="Zeller M."/>
            <person name="Oakes M."/>
            <person name="Baldi P."/>
            <person name="Sandmeyer S."/>
        </authorList>
    </citation>
    <scope>NUCLEOTIDE SEQUENCE [LARGE SCALE GENOMIC DNA]</scope>
    <source>
        <strain evidence="2">CLIB89</strain>
        <strain evidence="4">CLIB89(W29)</strain>
    </source>
</reference>
<sequence>MTSHHPTHTTTKMPQSPMLEAEKHKYKQFRPPVLQLNDDTPERPGSAGSNSVEAPLPSPRAALISGLKNATDRRQQQMQQQQQLQHNYTVGPQGQRIWSPFQEYPGIQRVGSPSKTGVPYGGYSGAGYPGGSGSGYNSPIRVGSPRSPMFEGASLASQDPNMDGRTSPSPQSMYAHLQAKQRELQVTSLLISQQQERIQMALNEAIQEGQQQPAQPQVAGAPGSAPGGHKFTPTTLPAHHSQHQWLHEQLLASPLDDSYSHQHAGPPHGGHGFNAPSGLGYGLGPGRPASPSRIQRPSSANFLAHPTPVTAQNNPYMQHSYSHSHSNSTSMVGLAPGSPVGTAGALHGGHASQHSRGTGPGGSPEGPAGSSSVGTPETPFRRGHRKASSLSTNVFTSPNKDGRQPQSRDGDLMFPVRQPSGPPPVDELHTRDVNFDQSKVAEILRT</sequence>
<feature type="compositionally biased region" description="Low complexity" evidence="1">
    <location>
        <begin position="365"/>
        <end position="374"/>
    </location>
</feature>
<feature type="compositionally biased region" description="Low complexity" evidence="1">
    <location>
        <begin position="76"/>
        <end position="85"/>
    </location>
</feature>
<dbReference type="GeneID" id="2910778"/>
<feature type="region of interest" description="Disordered" evidence="1">
    <location>
        <begin position="1"/>
        <end position="59"/>
    </location>
</feature>